<evidence type="ECO:0000313" key="1">
    <source>
        <dbReference type="EMBL" id="CDZ76999.1"/>
    </source>
</evidence>
<evidence type="ECO:0000313" key="2">
    <source>
        <dbReference type="Proteomes" id="UP000044071"/>
    </source>
</evidence>
<protein>
    <submittedName>
        <fullName evidence="1">Uncharacterized protein</fullName>
    </submittedName>
</protein>
<gene>
    <name evidence="1" type="ORF">BN59_01278</name>
</gene>
<reference evidence="1 2" key="1">
    <citation type="submission" date="2014-06" db="EMBL/GenBank/DDBJ databases">
        <authorList>
            <person name="Urmite Genomes Urmite Genomes"/>
        </authorList>
    </citation>
    <scope>NUCLEOTIDE SEQUENCE [LARGE SCALE GENOMIC DNA]</scope>
</reference>
<accession>A0A078KZ02</accession>
<dbReference type="STRING" id="1034943.BN59_01278"/>
<dbReference type="OrthoDB" id="5652847at2"/>
<proteinExistence type="predicted"/>
<keyword evidence="2" id="KW-1185">Reference proteome</keyword>
<organism evidence="1 2">
    <name type="scientific">Legionella massiliensis</name>
    <dbReference type="NCBI Taxonomy" id="1034943"/>
    <lineage>
        <taxon>Bacteria</taxon>
        <taxon>Pseudomonadati</taxon>
        <taxon>Pseudomonadota</taxon>
        <taxon>Gammaproteobacteria</taxon>
        <taxon>Legionellales</taxon>
        <taxon>Legionellaceae</taxon>
        <taxon>Legionella</taxon>
    </lineage>
</organism>
<dbReference type="Proteomes" id="UP000044071">
    <property type="component" value="Unassembled WGS sequence"/>
</dbReference>
<dbReference type="EMBL" id="CCSB01000001">
    <property type="protein sequence ID" value="CDZ76999.1"/>
    <property type="molecule type" value="Genomic_DNA"/>
</dbReference>
<dbReference type="AlphaFoldDB" id="A0A078KZ02"/>
<dbReference type="RefSeq" id="WP_043873419.1">
    <property type="nucleotide sequence ID" value="NZ_CCVW01000001.1"/>
</dbReference>
<name>A0A078KZ02_9GAMM</name>
<dbReference type="eggNOG" id="COG2226">
    <property type="taxonomic scope" value="Bacteria"/>
</dbReference>
<sequence>MGKFQDQFSKKISATDTGYKRNLYQTYLTAIEWRNVEMSGEYAQFLSTGQPFYRYPYFAQLYVFWKIFFQSYFAAQKKEGFLSLVLSEYMLMNVFIAITTTIEFIGKGLSSLFLWPFFPVANNTEFQSHLAAQNKDYADFIHHTPFYNYNYFSKLGELIARFRECPEKSFVDRISLIAVGLDYLVHGMLSAPVGYWYNQEENRAPETIDIIVKESSDVEEDTRELAAHLRQTVTAIEGVSIVQDNEQEQLFVRTNSEKHRTYAYARLRVPRYEPFQATVEELTRAGIKVREVAGQQQMQIKLRVQSETPEQLQANREKLASLEGCRELFSYQNGVDEGLTFFSLDVPTKRLKETVEEIQQDEGISIQLMHDF</sequence>